<feature type="chain" id="PRO_5032882621" description="Glycoside hydrolase family 65 central catalytic domain-containing protein" evidence="2">
    <location>
        <begin position="20"/>
        <end position="1191"/>
    </location>
</feature>
<dbReference type="InterPro" id="IPR005195">
    <property type="entry name" value="Glyco_hydro_65_M"/>
</dbReference>
<keyword evidence="2" id="KW-0732">Signal</keyword>
<dbReference type="PANTHER" id="PTHR11051">
    <property type="entry name" value="GLYCOSYL HYDROLASE-RELATED"/>
    <property type="match status" value="1"/>
</dbReference>
<organism evidence="4 5">
    <name type="scientific">Polarella glacialis</name>
    <name type="common">Dinoflagellate</name>
    <dbReference type="NCBI Taxonomy" id="89957"/>
    <lineage>
        <taxon>Eukaryota</taxon>
        <taxon>Sar</taxon>
        <taxon>Alveolata</taxon>
        <taxon>Dinophyceae</taxon>
        <taxon>Suessiales</taxon>
        <taxon>Suessiaceae</taxon>
        <taxon>Polarella</taxon>
    </lineage>
</organism>
<feature type="signal peptide" evidence="2">
    <location>
        <begin position="1"/>
        <end position="19"/>
    </location>
</feature>
<name>A0A813LI97_POLGL</name>
<dbReference type="GO" id="GO:0005975">
    <property type="term" value="P:carbohydrate metabolic process"/>
    <property type="evidence" value="ECO:0007669"/>
    <property type="project" value="InterPro"/>
</dbReference>
<evidence type="ECO:0000313" key="4">
    <source>
        <dbReference type="EMBL" id="CAE8729252.1"/>
    </source>
</evidence>
<dbReference type="Gene3D" id="1.50.10.10">
    <property type="match status" value="1"/>
</dbReference>
<comment type="caution">
    <text evidence="4">The sequence shown here is derived from an EMBL/GenBank/DDBJ whole genome shotgun (WGS) entry which is preliminary data.</text>
</comment>
<feature type="domain" description="Glycoside hydrolase family 65 central catalytic" evidence="3">
    <location>
        <begin position="750"/>
        <end position="949"/>
    </location>
</feature>
<dbReference type="InterPro" id="IPR012341">
    <property type="entry name" value="6hp_glycosidase-like_sf"/>
</dbReference>
<evidence type="ECO:0000256" key="2">
    <source>
        <dbReference type="SAM" id="SignalP"/>
    </source>
</evidence>
<dbReference type="AlphaFoldDB" id="A0A813LI97"/>
<reference evidence="4" key="1">
    <citation type="submission" date="2021-02" db="EMBL/GenBank/DDBJ databases">
        <authorList>
            <person name="Dougan E. K."/>
            <person name="Rhodes N."/>
            <person name="Thang M."/>
            <person name="Chan C."/>
        </authorList>
    </citation>
    <scope>NUCLEOTIDE SEQUENCE</scope>
</reference>
<dbReference type="PANTHER" id="PTHR11051:SF8">
    <property type="entry name" value="PROTEIN-GLUCOSYLGALACTOSYLHYDROXYLYSINE GLUCOSIDASE"/>
    <property type="match status" value="1"/>
</dbReference>
<proteinExistence type="inferred from homology"/>
<evidence type="ECO:0000259" key="3">
    <source>
        <dbReference type="Pfam" id="PF03632"/>
    </source>
</evidence>
<dbReference type="Pfam" id="PF03632">
    <property type="entry name" value="Glyco_hydro_65m"/>
    <property type="match status" value="1"/>
</dbReference>
<accession>A0A813LI97</accession>
<protein>
    <recommendedName>
        <fullName evidence="3">Glycoside hydrolase family 65 central catalytic domain-containing protein</fullName>
    </recommendedName>
</protein>
<dbReference type="GO" id="GO:0004553">
    <property type="term" value="F:hydrolase activity, hydrolyzing O-glycosyl compounds"/>
    <property type="evidence" value="ECO:0007669"/>
    <property type="project" value="TreeGrafter"/>
</dbReference>
<dbReference type="Proteomes" id="UP000626109">
    <property type="component" value="Unassembled WGS sequence"/>
</dbReference>
<dbReference type="EMBL" id="CAJNNW010035680">
    <property type="protein sequence ID" value="CAE8729252.1"/>
    <property type="molecule type" value="Genomic_DNA"/>
</dbReference>
<comment type="similarity">
    <text evidence="1">Belongs to the glycosyl hydrolase 65 family.</text>
</comment>
<sequence>MMMVAYLAVLAASCRSASGFSTHRSPVLVHARMGPALTISVSRPKSTALRAGKKPSQSYSDDAFGFVFFASALLARDEVFAATFVAVSAVAATLTVAGKLEGGKRVPAGVAAATLLSTPVISAALAQFGVVASDPNPSARLVELGLVWRGHVQLHQCAAFPKEVLKVFADASGKKLLRVGSAYASFILCQVKNAALRLSPPARQRLRSWCAPQRVLEQQISPFRVRRCCCAARFFFGPHAGSAAPAARKEGPNIPTMAKEEARTFVDALPQLGPLVDAVLPSGARAAHTPTVGKKLVMRKNDTFLIPHGFFSAERPENNPVDEKLRRRKKPKKAKEMALDDYSVLLIRVGIAQCPFFHRAGCGYIVRQSLANRKVLFVLGLLSSAAGAEDELLLPRQPSGASSPPLVKCCGWTDRPECVGKDVDSWLCPASCACQGPGWFPEAWRSDIQVGSLLVASPDEAGGAVSNGYVAAAVPRLMPGTAGPPLSGVEHVKGVFQPKGPLVPGSANMNVGLAFLGSWTATAFIAQLGSQAASKRPATTSAMDLRRGAYYVASTLRDGEAYCVQRTYAHRSRQHILATEFECHNSGDAALKVIVRQMDCTPEFPTVSLAAGGLCPLKVAGGMARTQVASGLPGFICSLTRMLAAETPSLPKAVVAECHTEVPDQGLVFSVPAGGQKTFTLLSARYSSMDSDHDGSSDLVGLAEEAVRLAGQLPVQGLFDEHVAAMDALNMPGIEVTGDLELARVVNASIFALTGAIREDSKWSSAPEGLVSTRYGGHALWDVETWQFPTWLAFWPRMARTCLRYRERLAAMAEANARLPLPYYPEGAQSPHEGLRFPWESAVAGIEQSPGESQDEDHVQGDISWAFQQYWYATGDRAWLQESGFAIIEGIARFYASRVVRWDDDSFHIEHTMGPDEYHSNVTDSAYGNAVAKAALLAAYEIAQDAGRQPNATFKHIADGLVIPYDCKADYHPEYQNYQKGTVIKQADVVLMSYPLEVPMSRSTQRNDLSIYSAAFDPGGVAMTWAIHAISARDIGNEDLAAGYFRHGWSDYAKPPLYSWHEGALGTDGSATQGAPNLVTGAGGFLLSVWAGYGGVRFRSDGSLHLRSPRPPPNCTSLKLRRLHFLGALLDVEAQVAGWSVGLATDSPLSAPAVELLGGQKQVILTTEPTWMPAGTEATIRRHRQSSFVIV</sequence>
<evidence type="ECO:0000256" key="1">
    <source>
        <dbReference type="ARBA" id="ARBA00006768"/>
    </source>
</evidence>
<dbReference type="SUPFAM" id="SSF48208">
    <property type="entry name" value="Six-hairpin glycosidases"/>
    <property type="match status" value="1"/>
</dbReference>
<evidence type="ECO:0000313" key="5">
    <source>
        <dbReference type="Proteomes" id="UP000626109"/>
    </source>
</evidence>
<gene>
    <name evidence="4" type="ORF">PGLA2088_LOCUS45358</name>
</gene>
<dbReference type="InterPro" id="IPR008928">
    <property type="entry name" value="6-hairpin_glycosidase_sf"/>
</dbReference>